<comment type="subcellular location">
    <subcellularLocation>
        <location evidence="1">Cell membrane</location>
    </subcellularLocation>
</comment>
<dbReference type="RefSeq" id="WP_083036617.1">
    <property type="nucleotide sequence ID" value="NZ_CADILJ010000025.1"/>
</dbReference>
<dbReference type="Gene3D" id="3.90.550.10">
    <property type="entry name" value="Spore Coat Polysaccharide Biosynthesis Protein SpsA, Chain A"/>
    <property type="match status" value="1"/>
</dbReference>
<dbReference type="CDD" id="cd00761">
    <property type="entry name" value="Glyco_tranf_GTA_type"/>
    <property type="match status" value="1"/>
</dbReference>
<dbReference type="GeneID" id="55559840"/>
<evidence type="ECO:0000256" key="3">
    <source>
        <dbReference type="ARBA" id="ARBA00022676"/>
    </source>
</evidence>
<dbReference type="InterPro" id="IPR001173">
    <property type="entry name" value="Glyco_trans_2-like"/>
</dbReference>
<dbReference type="Proteomes" id="UP000494161">
    <property type="component" value="Unassembled WGS sequence"/>
</dbReference>
<protein>
    <recommendedName>
        <fullName evidence="6">Glycosyltransferase 2-like domain-containing protein</fullName>
    </recommendedName>
</protein>
<keyword evidence="8" id="KW-1185">Reference proteome</keyword>
<comment type="caution">
    <text evidence="7">The sequence shown here is derived from an EMBL/GenBank/DDBJ whole genome shotgun (WGS) entry which is preliminary data.</text>
</comment>
<evidence type="ECO:0000256" key="2">
    <source>
        <dbReference type="ARBA" id="ARBA00022475"/>
    </source>
</evidence>
<dbReference type="EMBL" id="CADILJ010000025">
    <property type="protein sequence ID" value="CAB3950114.1"/>
    <property type="molecule type" value="Genomic_DNA"/>
</dbReference>
<keyword evidence="5" id="KW-0472">Membrane</keyword>
<dbReference type="PANTHER" id="PTHR43646">
    <property type="entry name" value="GLYCOSYLTRANSFERASE"/>
    <property type="match status" value="1"/>
</dbReference>
<keyword evidence="2" id="KW-1003">Cell membrane</keyword>
<keyword evidence="3" id="KW-0328">Glycosyltransferase</keyword>
<keyword evidence="4" id="KW-0808">Transferase</keyword>
<proteinExistence type="predicted"/>
<dbReference type="InterPro" id="IPR029044">
    <property type="entry name" value="Nucleotide-diphossugar_trans"/>
</dbReference>
<feature type="domain" description="Glycosyltransferase 2-like" evidence="6">
    <location>
        <begin position="4"/>
        <end position="120"/>
    </location>
</feature>
<evidence type="ECO:0000256" key="1">
    <source>
        <dbReference type="ARBA" id="ARBA00004236"/>
    </source>
</evidence>
<evidence type="ECO:0000313" key="8">
    <source>
        <dbReference type="Proteomes" id="UP000494161"/>
    </source>
</evidence>
<reference evidence="7 8" key="1">
    <citation type="submission" date="2020-04" db="EMBL/GenBank/DDBJ databases">
        <authorList>
            <person name="De Canck E."/>
        </authorList>
    </citation>
    <scope>NUCLEOTIDE SEQUENCE [LARGE SCALE GENOMIC DNA]</scope>
    <source>
        <strain evidence="7 8">LMG 7053</strain>
    </source>
</reference>
<organism evidence="7 8">
    <name type="scientific">Achromobacter ruhlandii</name>
    <dbReference type="NCBI Taxonomy" id="72557"/>
    <lineage>
        <taxon>Bacteria</taxon>
        <taxon>Pseudomonadati</taxon>
        <taxon>Pseudomonadota</taxon>
        <taxon>Betaproteobacteria</taxon>
        <taxon>Burkholderiales</taxon>
        <taxon>Alcaligenaceae</taxon>
        <taxon>Achromobacter</taxon>
    </lineage>
</organism>
<accession>A0ABM8LY52</accession>
<evidence type="ECO:0000313" key="7">
    <source>
        <dbReference type="EMBL" id="CAB3950114.1"/>
    </source>
</evidence>
<sequence length="235" mass="24887">MIGICIPAHNEERHIAACLRAVTLAARHPLLGDEPVRIVVVLDHCRDATARLAAAWPVQRLAIRARNVGIARATGSQFLLDAGARWLSYTDADTIVSPRWLVDQLSLNAEVVCGTVGVAGWAAHGRNAGAAHSHFVSRYQDRDGHRHVHGANLGIAAHAYRRSGGFAPLPCSEDQALVDRMAQAGFTIAWTARPRVITSARPYSRVEGGFATALRAAAAAAGVPDCPVPPPASPG</sequence>
<name>A0ABM8LY52_9BURK</name>
<evidence type="ECO:0000256" key="5">
    <source>
        <dbReference type="ARBA" id="ARBA00023136"/>
    </source>
</evidence>
<dbReference type="SUPFAM" id="SSF53448">
    <property type="entry name" value="Nucleotide-diphospho-sugar transferases"/>
    <property type="match status" value="1"/>
</dbReference>
<gene>
    <name evidence="7" type="ORF">LMG7053_03100</name>
</gene>
<dbReference type="Pfam" id="PF00535">
    <property type="entry name" value="Glycos_transf_2"/>
    <property type="match status" value="1"/>
</dbReference>
<dbReference type="PANTHER" id="PTHR43646:SF2">
    <property type="entry name" value="GLYCOSYLTRANSFERASE 2-LIKE DOMAIN-CONTAINING PROTEIN"/>
    <property type="match status" value="1"/>
</dbReference>
<evidence type="ECO:0000259" key="6">
    <source>
        <dbReference type="Pfam" id="PF00535"/>
    </source>
</evidence>
<evidence type="ECO:0000256" key="4">
    <source>
        <dbReference type="ARBA" id="ARBA00022679"/>
    </source>
</evidence>